<dbReference type="Proteomes" id="UP000823849">
    <property type="component" value="Unassembled WGS sequence"/>
</dbReference>
<feature type="compositionally biased region" description="Basic and acidic residues" evidence="1">
    <location>
        <begin position="57"/>
        <end position="68"/>
    </location>
</feature>
<reference evidence="2" key="1">
    <citation type="journal article" date="2021" name="PeerJ">
        <title>Extensive microbial diversity within the chicken gut microbiome revealed by metagenomics and culture.</title>
        <authorList>
            <person name="Gilroy R."/>
            <person name="Ravi A."/>
            <person name="Getino M."/>
            <person name="Pursley I."/>
            <person name="Horton D.L."/>
            <person name="Alikhan N.F."/>
            <person name="Baker D."/>
            <person name="Gharbi K."/>
            <person name="Hall N."/>
            <person name="Watson M."/>
            <person name="Adriaenssens E.M."/>
            <person name="Foster-Nyarko E."/>
            <person name="Jarju S."/>
            <person name="Secka A."/>
            <person name="Antonio M."/>
            <person name="Oren A."/>
            <person name="Chaudhuri R.R."/>
            <person name="La Ragione R."/>
            <person name="Hildebrand F."/>
            <person name="Pallen M.J."/>
        </authorList>
    </citation>
    <scope>NUCLEOTIDE SEQUENCE</scope>
    <source>
        <strain evidence="2">CHK185-5351</strain>
    </source>
</reference>
<comment type="caution">
    <text evidence="2">The sequence shown here is derived from an EMBL/GenBank/DDBJ whole genome shotgun (WGS) entry which is preliminary data.</text>
</comment>
<name>A0A9D2NAN1_9FIRM</name>
<reference evidence="2" key="2">
    <citation type="submission" date="2021-04" db="EMBL/GenBank/DDBJ databases">
        <authorList>
            <person name="Gilroy R."/>
        </authorList>
    </citation>
    <scope>NUCLEOTIDE SEQUENCE</scope>
    <source>
        <strain evidence="2">CHK185-5351</strain>
    </source>
</reference>
<sequence length="352" mass="41142">MNHAEKEAREIQDRAIEKAEALRHQAEKEAQEICDRAREDACQIRNKAQQEADDLKEEARKETERQVKSSEEEIKAHVTQLFQNQLAAKLAERQAFMRREISEELDIYHEEAKKAAEQIDRRHGEMCDKTNALQAQWMRALDDSYEKLTELKTEFYRTLHEWQVSLYPSEFQPIAERYIELYRILNLDKILRGEIMSHLQKTVDEGVKNTEIPEESMPENKMTEDVSGENESLEKGSGEFQQVPEPDGKETEFSVQTMEALQRLNTTLNRFLKKFEQSLSGLGLYIYFPKQGENFDEILHVCDDEDVDTYEKQIDRCITPGVMRKRQFDGEDDVVIQAVVTVKKPFAESERV</sequence>
<evidence type="ECO:0000313" key="2">
    <source>
        <dbReference type="EMBL" id="HJC14797.1"/>
    </source>
</evidence>
<protein>
    <recommendedName>
        <fullName evidence="4">V-type ATP synthase subunit E</fullName>
    </recommendedName>
</protein>
<feature type="region of interest" description="Disordered" evidence="1">
    <location>
        <begin position="211"/>
        <end position="247"/>
    </location>
</feature>
<gene>
    <name evidence="2" type="ORF">H9705_03055</name>
</gene>
<evidence type="ECO:0008006" key="4">
    <source>
        <dbReference type="Google" id="ProtNLM"/>
    </source>
</evidence>
<organism evidence="2 3">
    <name type="scientific">Candidatus Fusicatenibacter intestinigallinarum</name>
    <dbReference type="NCBI Taxonomy" id="2838598"/>
    <lineage>
        <taxon>Bacteria</taxon>
        <taxon>Bacillati</taxon>
        <taxon>Bacillota</taxon>
        <taxon>Clostridia</taxon>
        <taxon>Lachnospirales</taxon>
        <taxon>Lachnospiraceae</taxon>
        <taxon>Fusicatenibacter</taxon>
    </lineage>
</organism>
<dbReference type="CDD" id="cd06503">
    <property type="entry name" value="ATP-synt_Fo_b"/>
    <property type="match status" value="1"/>
</dbReference>
<proteinExistence type="predicted"/>
<evidence type="ECO:0000256" key="1">
    <source>
        <dbReference type="SAM" id="MobiDB-lite"/>
    </source>
</evidence>
<evidence type="ECO:0000313" key="3">
    <source>
        <dbReference type="Proteomes" id="UP000823849"/>
    </source>
</evidence>
<accession>A0A9D2NAN1</accession>
<dbReference type="EMBL" id="DWWU01000012">
    <property type="protein sequence ID" value="HJC14797.1"/>
    <property type="molecule type" value="Genomic_DNA"/>
</dbReference>
<feature type="region of interest" description="Disordered" evidence="1">
    <location>
        <begin position="45"/>
        <end position="68"/>
    </location>
</feature>
<dbReference type="AlphaFoldDB" id="A0A9D2NAN1"/>